<protein>
    <submittedName>
        <fullName evidence="1">Uncharacterized protein</fullName>
    </submittedName>
</protein>
<sequence length="690" mass="79579">MGEKIRVLSLNCWGLKYISNYRKERLNFISERIASEDYHIVGLQEVWVYSDYENLRNKTKHKLPYGKFYFSGIFGSGLVILSKFPIQSTSMYKYSLNGKPNAFYHGDWYVGKGVAMATLLMPNGKKLEFFNTHLHASYDREKDYYLCHRISQAWEISKLISSALAAGKLIIIVGDFNSTPDSIIFKIISFNGTISDSWNINLDQNRYFEKPLSHEKILEKLCLTCDSPINTWRMKKWKKYPEKCEAKRLDYIFIDTSWFKVKHVKLAFTETIPSLDCSYSDHFGIDALIELMNNSISSKSSRLKIEDLEVIQQEFNSYISQVKKYSYSRTIYFFVSIIIITGLHISVFWSYNIYITFFLFLINTIILLTSIFTSLCGFIFVWWELRTLSEFQQEISFLNNGISIPALGLGTWQSKPDEVAVAVEIALKAGYRHIDTAFIYQNEEGVGQGIKNSGVPRSEIFVTTKLSCTFHSRVEECLNLSLEKMQLDYVDLYLMHWPVSLNPNGNDFSFPKKPDGTLDYQEGWDFTKTWSLLENLLSTGKVKAIGVSNFSTVNLKKLLQVAKIVPAVNQCELHPYLSQDKLVEFCNQKGIHLTAYSPLGSTNAPLLKDKTIIEIAEKYRKTPAQVIFSWCIKKKISVIPKSVTPSRIISNLEVFKLEEEDFLKLNELGKIHKLRYLNPQWGTTIFHDDE</sequence>
<gene>
    <name evidence="1" type="ORF">PORY_002378</name>
</gene>
<proteinExistence type="predicted"/>
<accession>A0ACB7CCH4</accession>
<dbReference type="Proteomes" id="UP000768646">
    <property type="component" value="Unassembled WGS sequence"/>
</dbReference>
<name>A0ACB7CCH4_9ASCO</name>
<evidence type="ECO:0000313" key="1">
    <source>
        <dbReference type="EMBL" id="KAG4304197.1"/>
    </source>
</evidence>
<dbReference type="EMBL" id="JABTEG010000010">
    <property type="protein sequence ID" value="KAG4304197.1"/>
    <property type="molecule type" value="Genomic_DNA"/>
</dbReference>
<evidence type="ECO:0000313" key="2">
    <source>
        <dbReference type="Proteomes" id="UP000768646"/>
    </source>
</evidence>
<reference evidence="1 2" key="1">
    <citation type="journal article" date="2021" name="Commun. Biol.">
        <title>Genomic insights into the host specific adaptation of the Pneumocystis genus.</title>
        <authorList>
            <person name="Cisse O.H."/>
            <person name="Ma L."/>
            <person name="Dekker J.P."/>
            <person name="Khil P.P."/>
            <person name="Youn J.-H."/>
            <person name="Brenchley J.M."/>
            <person name="Blair R."/>
            <person name="Pahar B."/>
            <person name="Chabe M."/>
            <person name="Van Rompay K.K.A."/>
            <person name="Keesler R."/>
            <person name="Sukura A."/>
            <person name="Hirsch V."/>
            <person name="Kutty G."/>
            <person name="Liu Y."/>
            <person name="Peng L."/>
            <person name="Chen J."/>
            <person name="Song J."/>
            <person name="Weissenbacher-Lang C."/>
            <person name="Xu J."/>
            <person name="Upham N.S."/>
            <person name="Stajich J.E."/>
            <person name="Cuomo C.A."/>
            <person name="Cushion M.T."/>
            <person name="Kovacs J.A."/>
        </authorList>
    </citation>
    <scope>NUCLEOTIDE SEQUENCE [LARGE SCALE GENOMIC DNA]</scope>
    <source>
        <strain evidence="1 2">RABM</strain>
    </source>
</reference>
<organism evidence="1 2">
    <name type="scientific">Pneumocystis oryctolagi</name>
    <dbReference type="NCBI Taxonomy" id="42067"/>
    <lineage>
        <taxon>Eukaryota</taxon>
        <taxon>Fungi</taxon>
        <taxon>Dikarya</taxon>
        <taxon>Ascomycota</taxon>
        <taxon>Taphrinomycotina</taxon>
        <taxon>Pneumocystomycetes</taxon>
        <taxon>Pneumocystaceae</taxon>
        <taxon>Pneumocystis</taxon>
    </lineage>
</organism>
<keyword evidence="2" id="KW-1185">Reference proteome</keyword>
<comment type="caution">
    <text evidence="1">The sequence shown here is derived from an EMBL/GenBank/DDBJ whole genome shotgun (WGS) entry which is preliminary data.</text>
</comment>